<keyword evidence="2" id="KW-1185">Reference proteome</keyword>
<dbReference type="Proteomes" id="UP000315700">
    <property type="component" value="Chromosome"/>
</dbReference>
<reference evidence="1 2" key="1">
    <citation type="submission" date="2019-02" db="EMBL/GenBank/DDBJ databases">
        <title>Deep-cultivation of Planctomycetes and their phenomic and genomic characterization uncovers novel biology.</title>
        <authorList>
            <person name="Wiegand S."/>
            <person name="Jogler M."/>
            <person name="Boedeker C."/>
            <person name="Pinto D."/>
            <person name="Vollmers J."/>
            <person name="Rivas-Marin E."/>
            <person name="Kohn T."/>
            <person name="Peeters S.H."/>
            <person name="Heuer A."/>
            <person name="Rast P."/>
            <person name="Oberbeckmann S."/>
            <person name="Bunk B."/>
            <person name="Jeske O."/>
            <person name="Meyerdierks A."/>
            <person name="Storesund J.E."/>
            <person name="Kallscheuer N."/>
            <person name="Luecker S."/>
            <person name="Lage O.M."/>
            <person name="Pohl T."/>
            <person name="Merkel B.J."/>
            <person name="Hornburger P."/>
            <person name="Mueller R.-W."/>
            <person name="Bruemmer F."/>
            <person name="Labrenz M."/>
            <person name="Spormann A.M."/>
            <person name="Op den Camp H."/>
            <person name="Overmann J."/>
            <person name="Amann R."/>
            <person name="Jetten M.S.M."/>
            <person name="Mascher T."/>
            <person name="Medema M.H."/>
            <person name="Devos D.P."/>
            <person name="Kaster A.-K."/>
            <person name="Ovreas L."/>
            <person name="Rohde M."/>
            <person name="Galperin M.Y."/>
            <person name="Jogler C."/>
        </authorList>
    </citation>
    <scope>NUCLEOTIDE SEQUENCE [LARGE SCALE GENOMIC DNA]</scope>
    <source>
        <strain evidence="1 2">Pan44</strain>
    </source>
</reference>
<dbReference type="RefSeq" id="WP_145026925.1">
    <property type="nucleotide sequence ID" value="NZ_CP036271.1"/>
</dbReference>
<sequence>MAAYTKYDPRVDSLVVETRTNWAPDVLGLSDEDKQWLAKAIHADPKLAGKLSYERVHTGFIREITVTTADIERLYASRFGSEPASV</sequence>
<dbReference type="EMBL" id="CP036271">
    <property type="protein sequence ID" value="QDT52513.1"/>
    <property type="molecule type" value="Genomic_DNA"/>
</dbReference>
<proteinExistence type="predicted"/>
<dbReference type="InParanoid" id="A0A517S8S4"/>
<name>A0A517S8S4_9PLAN</name>
<evidence type="ECO:0000313" key="2">
    <source>
        <dbReference type="Proteomes" id="UP000315700"/>
    </source>
</evidence>
<dbReference type="KEGG" id="ccos:Pan44_05250"/>
<dbReference type="OrthoDB" id="215069at2"/>
<dbReference type="AlphaFoldDB" id="A0A517S8S4"/>
<evidence type="ECO:0000313" key="1">
    <source>
        <dbReference type="EMBL" id="QDT52513.1"/>
    </source>
</evidence>
<organism evidence="1 2">
    <name type="scientific">Caulifigura coniformis</name>
    <dbReference type="NCBI Taxonomy" id="2527983"/>
    <lineage>
        <taxon>Bacteria</taxon>
        <taxon>Pseudomonadati</taxon>
        <taxon>Planctomycetota</taxon>
        <taxon>Planctomycetia</taxon>
        <taxon>Planctomycetales</taxon>
        <taxon>Planctomycetaceae</taxon>
        <taxon>Caulifigura</taxon>
    </lineage>
</organism>
<gene>
    <name evidence="1" type="ORF">Pan44_05250</name>
</gene>
<accession>A0A517S8S4</accession>
<protein>
    <submittedName>
        <fullName evidence="1">Uncharacterized protein</fullName>
    </submittedName>
</protein>